<comment type="caution">
    <text evidence="6">The sequence shown here is derived from an EMBL/GenBank/DDBJ whole genome shotgun (WGS) entry which is preliminary data.</text>
</comment>
<name>A0A5C5X5N9_9PLAN</name>
<dbReference type="GO" id="GO:0051304">
    <property type="term" value="P:chromosome separation"/>
    <property type="evidence" value="ECO:0007669"/>
    <property type="project" value="InterPro"/>
</dbReference>
<gene>
    <name evidence="6" type="ORF">KOR42_09240</name>
</gene>
<accession>A0A5C5X5N9</accession>
<evidence type="ECO:0000256" key="3">
    <source>
        <dbReference type="ARBA" id="ARBA00022829"/>
    </source>
</evidence>
<feature type="compositionally biased region" description="Acidic residues" evidence="5">
    <location>
        <begin position="284"/>
        <end position="295"/>
    </location>
</feature>
<evidence type="ECO:0000256" key="5">
    <source>
        <dbReference type="SAM" id="MobiDB-lite"/>
    </source>
</evidence>
<dbReference type="Gene3D" id="1.10.10.10">
    <property type="entry name" value="Winged helix-like DNA-binding domain superfamily/Winged helix DNA-binding domain"/>
    <property type="match status" value="2"/>
</dbReference>
<organism evidence="6 7">
    <name type="scientific">Thalassoglobus neptunius</name>
    <dbReference type="NCBI Taxonomy" id="1938619"/>
    <lineage>
        <taxon>Bacteria</taxon>
        <taxon>Pseudomonadati</taxon>
        <taxon>Planctomycetota</taxon>
        <taxon>Planctomycetia</taxon>
        <taxon>Planctomycetales</taxon>
        <taxon>Planctomycetaceae</taxon>
        <taxon>Thalassoglobus</taxon>
    </lineage>
</organism>
<keyword evidence="4" id="KW-0131">Cell cycle</keyword>
<evidence type="ECO:0000256" key="1">
    <source>
        <dbReference type="ARBA" id="ARBA00022490"/>
    </source>
</evidence>
<dbReference type="AlphaFoldDB" id="A0A5C5X5N9"/>
<dbReference type="GO" id="GO:0051301">
    <property type="term" value="P:cell division"/>
    <property type="evidence" value="ECO:0007669"/>
    <property type="project" value="UniProtKB-KW"/>
</dbReference>
<dbReference type="PANTHER" id="PTHR34298">
    <property type="entry name" value="SEGREGATION AND CONDENSATION PROTEIN B"/>
    <property type="match status" value="1"/>
</dbReference>
<dbReference type="InterPro" id="IPR036388">
    <property type="entry name" value="WH-like_DNA-bd_sf"/>
</dbReference>
<proteinExistence type="predicted"/>
<feature type="compositionally biased region" description="Acidic residues" evidence="5">
    <location>
        <begin position="241"/>
        <end position="260"/>
    </location>
</feature>
<dbReference type="PANTHER" id="PTHR34298:SF2">
    <property type="entry name" value="SEGREGATION AND CONDENSATION PROTEIN B"/>
    <property type="match status" value="1"/>
</dbReference>
<dbReference type="SUPFAM" id="SSF46785">
    <property type="entry name" value="Winged helix' DNA-binding domain"/>
    <property type="match status" value="2"/>
</dbReference>
<protein>
    <recommendedName>
        <fullName evidence="8">Segregation and condensation protein B</fullName>
    </recommendedName>
</protein>
<sequence>MNSRSNWQTLRSGSIREMTPFQKNALQPGKTADFRSANGAVGWNWRRHLKRESAESVTIDPQMAGHRTPKMARVEAALFVADSALSARKLSQVAMLADYKEALSVIETLNNLYDVAGSAFRIERVASGFKLLTRAQLSVWLDRVHSRQAHLKLSPPAMETLTIIAYRQPCTRADVEAIRGVQASEMIKQLLDKNLVRVVGEDDSLGRPYLYGTTRLFLESFGLSNVNDLPMSELMKPKETETEEVSESEAQESEADESESDGTLKLDATDPNSGELGGAGECSQSDDEDDDQAAA</sequence>
<evidence type="ECO:0000313" key="7">
    <source>
        <dbReference type="Proteomes" id="UP000317243"/>
    </source>
</evidence>
<evidence type="ECO:0000313" key="6">
    <source>
        <dbReference type="EMBL" id="TWT57563.1"/>
    </source>
</evidence>
<keyword evidence="3" id="KW-0159">Chromosome partition</keyword>
<evidence type="ECO:0000256" key="4">
    <source>
        <dbReference type="ARBA" id="ARBA00023306"/>
    </source>
</evidence>
<keyword evidence="2" id="KW-0132">Cell division</keyword>
<dbReference type="Proteomes" id="UP000317243">
    <property type="component" value="Unassembled WGS sequence"/>
</dbReference>
<dbReference type="InterPro" id="IPR036390">
    <property type="entry name" value="WH_DNA-bd_sf"/>
</dbReference>
<dbReference type="RefSeq" id="WP_231740634.1">
    <property type="nucleotide sequence ID" value="NZ_SIHI01000001.1"/>
</dbReference>
<reference evidence="6 7" key="1">
    <citation type="submission" date="2019-02" db="EMBL/GenBank/DDBJ databases">
        <title>Deep-cultivation of Planctomycetes and their phenomic and genomic characterization uncovers novel biology.</title>
        <authorList>
            <person name="Wiegand S."/>
            <person name="Jogler M."/>
            <person name="Boedeker C."/>
            <person name="Pinto D."/>
            <person name="Vollmers J."/>
            <person name="Rivas-Marin E."/>
            <person name="Kohn T."/>
            <person name="Peeters S.H."/>
            <person name="Heuer A."/>
            <person name="Rast P."/>
            <person name="Oberbeckmann S."/>
            <person name="Bunk B."/>
            <person name="Jeske O."/>
            <person name="Meyerdierks A."/>
            <person name="Storesund J.E."/>
            <person name="Kallscheuer N."/>
            <person name="Luecker S."/>
            <person name="Lage O.M."/>
            <person name="Pohl T."/>
            <person name="Merkel B.J."/>
            <person name="Hornburger P."/>
            <person name="Mueller R.-W."/>
            <person name="Bruemmer F."/>
            <person name="Labrenz M."/>
            <person name="Spormann A.M."/>
            <person name="Op Den Camp H."/>
            <person name="Overmann J."/>
            <person name="Amann R."/>
            <person name="Jetten M.S.M."/>
            <person name="Mascher T."/>
            <person name="Medema M.H."/>
            <person name="Devos D.P."/>
            <person name="Kaster A.-K."/>
            <person name="Ovreas L."/>
            <person name="Rohde M."/>
            <person name="Galperin M.Y."/>
            <person name="Jogler C."/>
        </authorList>
    </citation>
    <scope>NUCLEOTIDE SEQUENCE [LARGE SCALE GENOMIC DNA]</scope>
    <source>
        <strain evidence="6 7">KOR42</strain>
    </source>
</reference>
<keyword evidence="7" id="KW-1185">Reference proteome</keyword>
<dbReference type="Pfam" id="PF04079">
    <property type="entry name" value="SMC_ScpB"/>
    <property type="match status" value="1"/>
</dbReference>
<dbReference type="EMBL" id="SIHI01000001">
    <property type="protein sequence ID" value="TWT57563.1"/>
    <property type="molecule type" value="Genomic_DNA"/>
</dbReference>
<evidence type="ECO:0000256" key="2">
    <source>
        <dbReference type="ARBA" id="ARBA00022618"/>
    </source>
</evidence>
<feature type="region of interest" description="Disordered" evidence="5">
    <location>
        <begin position="237"/>
        <end position="295"/>
    </location>
</feature>
<evidence type="ECO:0008006" key="8">
    <source>
        <dbReference type="Google" id="ProtNLM"/>
    </source>
</evidence>
<dbReference type="NCBIfam" id="TIGR00281">
    <property type="entry name" value="SMC-Scp complex subunit ScpB"/>
    <property type="match status" value="1"/>
</dbReference>
<dbReference type="InterPro" id="IPR005234">
    <property type="entry name" value="ScpB_csome_segregation"/>
</dbReference>
<keyword evidence="1" id="KW-0963">Cytoplasm</keyword>